<dbReference type="Pfam" id="PF01467">
    <property type="entry name" value="CTP_transf_like"/>
    <property type="match status" value="1"/>
</dbReference>
<evidence type="ECO:0000259" key="3">
    <source>
        <dbReference type="Pfam" id="PF01467"/>
    </source>
</evidence>
<dbReference type="NCBIfam" id="TIGR00125">
    <property type="entry name" value="cyt_tran_rel"/>
    <property type="match status" value="1"/>
</dbReference>
<dbReference type="Proteomes" id="UP000294830">
    <property type="component" value="Unassembled WGS sequence"/>
</dbReference>
<dbReference type="SUPFAM" id="SSF52374">
    <property type="entry name" value="Nucleotidylyl transferase"/>
    <property type="match status" value="1"/>
</dbReference>
<dbReference type="InterPro" id="IPR004821">
    <property type="entry name" value="Cyt_trans-like"/>
</dbReference>
<keyword evidence="5" id="KW-1185">Reference proteome</keyword>
<keyword evidence="2" id="KW-0548">Nucleotidyltransferase</keyword>
<evidence type="ECO:0000256" key="1">
    <source>
        <dbReference type="ARBA" id="ARBA00022679"/>
    </source>
</evidence>
<accession>A0A4V2RQL8</accession>
<dbReference type="OrthoDB" id="9795543at2"/>
<gene>
    <name evidence="4" type="ORF">CLV25_10253</name>
</gene>
<reference evidence="4 5" key="1">
    <citation type="submission" date="2019-03" db="EMBL/GenBank/DDBJ databases">
        <title>Genomic Encyclopedia of Archaeal and Bacterial Type Strains, Phase II (KMG-II): from individual species to whole genera.</title>
        <authorList>
            <person name="Goeker M."/>
        </authorList>
    </citation>
    <scope>NUCLEOTIDE SEQUENCE [LARGE SCALE GENOMIC DNA]</scope>
    <source>
        <strain evidence="4 5">RL-C</strain>
    </source>
</reference>
<proteinExistence type="predicted"/>
<evidence type="ECO:0000313" key="5">
    <source>
        <dbReference type="Proteomes" id="UP000294830"/>
    </source>
</evidence>
<dbReference type="PANTHER" id="PTHR43793:SF2">
    <property type="entry name" value="BIFUNCTIONAL PROTEIN HLDE"/>
    <property type="match status" value="1"/>
</dbReference>
<dbReference type="EMBL" id="SLWB01000002">
    <property type="protein sequence ID" value="TCN72090.1"/>
    <property type="molecule type" value="Genomic_DNA"/>
</dbReference>
<feature type="domain" description="Cytidyltransferase-like" evidence="3">
    <location>
        <begin position="33"/>
        <end position="127"/>
    </location>
</feature>
<dbReference type="Gene3D" id="3.40.50.620">
    <property type="entry name" value="HUPs"/>
    <property type="match status" value="1"/>
</dbReference>
<dbReference type="InterPro" id="IPR050385">
    <property type="entry name" value="Archaeal_FAD_synthase"/>
</dbReference>
<dbReference type="InterPro" id="IPR014729">
    <property type="entry name" value="Rossmann-like_a/b/a_fold"/>
</dbReference>
<dbReference type="PANTHER" id="PTHR43793">
    <property type="entry name" value="FAD SYNTHASE"/>
    <property type="match status" value="1"/>
</dbReference>
<protein>
    <submittedName>
        <fullName evidence="4">RfaE bifunctional protein nucleotidyltransferase chain/domain</fullName>
    </submittedName>
</protein>
<dbReference type="RefSeq" id="WP_131838159.1">
    <property type="nucleotide sequence ID" value="NZ_SLWB01000002.1"/>
</dbReference>
<keyword evidence="1 4" id="KW-0808">Transferase</keyword>
<evidence type="ECO:0000256" key="2">
    <source>
        <dbReference type="ARBA" id="ARBA00022695"/>
    </source>
</evidence>
<dbReference type="GO" id="GO:0016779">
    <property type="term" value="F:nucleotidyltransferase activity"/>
    <property type="evidence" value="ECO:0007669"/>
    <property type="project" value="UniProtKB-KW"/>
</dbReference>
<organism evidence="4 5">
    <name type="scientific">Acetobacteroides hydrogenigenes</name>
    <dbReference type="NCBI Taxonomy" id="979970"/>
    <lineage>
        <taxon>Bacteria</taxon>
        <taxon>Pseudomonadati</taxon>
        <taxon>Bacteroidota</taxon>
        <taxon>Bacteroidia</taxon>
        <taxon>Bacteroidales</taxon>
        <taxon>Rikenellaceae</taxon>
        <taxon>Acetobacteroides</taxon>
    </lineage>
</organism>
<name>A0A4V2RQL8_9BACT</name>
<dbReference type="AlphaFoldDB" id="A0A4V2RQL8"/>
<evidence type="ECO:0000313" key="4">
    <source>
        <dbReference type="EMBL" id="TCN72090.1"/>
    </source>
</evidence>
<comment type="caution">
    <text evidence="4">The sequence shown here is derived from an EMBL/GenBank/DDBJ whole genome shotgun (WGS) entry which is preliminary data.</text>
</comment>
<sequence>MNKFKNVSKKVVDQQELSRLVAMWNLLGKKIVFTDGCFDILHRGHVEYLTQAASKGDVLIVGLHSDASVARLKGEGRPIQSQENRALIVASLSYVDAVIILDEDSPYNLIKLIKPDVLVKGADKLPKDIVGYDIVSARGGSVIALDIKEGTTEKLIDRIKLTP</sequence>